<feature type="binding site" evidence="14">
    <location>
        <begin position="175"/>
        <end position="182"/>
    </location>
    <ligand>
        <name>NAD(+)</name>
        <dbReference type="ChEBI" id="CHEBI:57540"/>
    </ligand>
</feature>
<dbReference type="RefSeq" id="WP_163749076.1">
    <property type="nucleotide sequence ID" value="NZ_AP022596.1"/>
</dbReference>
<comment type="miscellaneous">
    <text evidence="16">The active site is a redox-active disulfide bond.</text>
</comment>
<dbReference type="PRINTS" id="PR00411">
    <property type="entry name" value="PNDRDTASEI"/>
</dbReference>
<evidence type="ECO:0000313" key="20">
    <source>
        <dbReference type="Proteomes" id="UP000467148"/>
    </source>
</evidence>
<evidence type="ECO:0000256" key="8">
    <source>
        <dbReference type="ARBA" id="ARBA00023002"/>
    </source>
</evidence>
<evidence type="ECO:0000256" key="2">
    <source>
        <dbReference type="ARBA" id="ARBA00007532"/>
    </source>
</evidence>
<evidence type="ECO:0000256" key="6">
    <source>
        <dbReference type="ARBA" id="ARBA00022630"/>
    </source>
</evidence>
<dbReference type="Gene3D" id="3.30.390.30">
    <property type="match status" value="1"/>
</dbReference>
<dbReference type="InterPro" id="IPR036188">
    <property type="entry name" value="FAD/NAD-bd_sf"/>
</dbReference>
<comment type="similarity">
    <text evidence="2 16">Belongs to the class-I pyridine nucleotide-disulfide oxidoreductase family.</text>
</comment>
<evidence type="ECO:0000256" key="3">
    <source>
        <dbReference type="ARBA" id="ARBA00012608"/>
    </source>
</evidence>
<feature type="binding site" evidence="14">
    <location>
        <position position="52"/>
    </location>
    <ligand>
        <name>FAD</name>
        <dbReference type="ChEBI" id="CHEBI:57692"/>
    </ligand>
</feature>
<dbReference type="InterPro" id="IPR050151">
    <property type="entry name" value="Class-I_Pyr_Nuc-Dis_Oxidored"/>
</dbReference>
<dbReference type="Gene3D" id="3.50.50.60">
    <property type="entry name" value="FAD/NAD(P)-binding domain"/>
    <property type="match status" value="2"/>
</dbReference>
<dbReference type="SUPFAM" id="SSF51905">
    <property type="entry name" value="FAD/NAD(P)-binding domain"/>
    <property type="match status" value="1"/>
</dbReference>
<feature type="domain" description="FAD/NAD(P)-binding" evidence="18">
    <location>
        <begin position="7"/>
        <end position="318"/>
    </location>
</feature>
<evidence type="ECO:0000256" key="10">
    <source>
        <dbReference type="ARBA" id="ARBA00023157"/>
    </source>
</evidence>
<evidence type="ECO:0000256" key="13">
    <source>
        <dbReference type="PIRSR" id="PIRSR000350-2"/>
    </source>
</evidence>
<dbReference type="GO" id="GO:0006103">
    <property type="term" value="P:2-oxoglutarate metabolic process"/>
    <property type="evidence" value="ECO:0007669"/>
    <property type="project" value="TreeGrafter"/>
</dbReference>
<keyword evidence="20" id="KW-1185">Reference proteome</keyword>
<keyword evidence="8 16" id="KW-0560">Oxidoreductase</keyword>
<reference evidence="19 20" key="1">
    <citation type="journal article" date="2019" name="Emerg. Microbes Infect.">
        <title>Comprehensive subspecies identification of 175 nontuberculous mycobacteria species based on 7547 genomic profiles.</title>
        <authorList>
            <person name="Matsumoto Y."/>
            <person name="Kinjo T."/>
            <person name="Motooka D."/>
            <person name="Nabeya D."/>
            <person name="Jung N."/>
            <person name="Uechi K."/>
            <person name="Horii T."/>
            <person name="Iida T."/>
            <person name="Fujita J."/>
            <person name="Nakamura S."/>
        </authorList>
    </citation>
    <scope>NUCLEOTIDE SEQUENCE [LARGE SCALE GENOMIC DNA]</scope>
    <source>
        <strain evidence="19 20">JCM 30396</strain>
    </source>
</reference>
<dbReference type="PRINTS" id="PR00368">
    <property type="entry name" value="FADPNR"/>
</dbReference>
<keyword evidence="6 16" id="KW-0285">Flavoprotein</keyword>
<feature type="disulfide bond" description="Redox-active" evidence="15">
    <location>
        <begin position="43"/>
        <end position="48"/>
    </location>
</feature>
<dbReference type="EC" id="1.8.1.4" evidence="3 16"/>
<keyword evidence="5" id="KW-0963">Cytoplasm</keyword>
<gene>
    <name evidence="19" type="primary">pdhD</name>
    <name evidence="19" type="ORF">MHEL_32050</name>
</gene>
<dbReference type="Pfam" id="PF02852">
    <property type="entry name" value="Pyr_redox_dim"/>
    <property type="match status" value="1"/>
</dbReference>
<feature type="binding site" evidence="14">
    <location>
        <position position="303"/>
    </location>
    <ligand>
        <name>FAD</name>
        <dbReference type="ChEBI" id="CHEBI:57692"/>
    </ligand>
</feature>
<dbReference type="GO" id="GO:0004148">
    <property type="term" value="F:dihydrolipoyl dehydrogenase (NADH) activity"/>
    <property type="evidence" value="ECO:0007669"/>
    <property type="project" value="UniProtKB-EC"/>
</dbReference>
<dbReference type="InterPro" id="IPR001100">
    <property type="entry name" value="Pyr_nuc-diS_OxRdtase"/>
</dbReference>
<feature type="binding site" evidence="14">
    <location>
        <position position="198"/>
    </location>
    <ligand>
        <name>NAD(+)</name>
        <dbReference type="ChEBI" id="CHEBI:57540"/>
    </ligand>
</feature>
<evidence type="ECO:0000256" key="11">
    <source>
        <dbReference type="ARBA" id="ARBA00023284"/>
    </source>
</evidence>
<dbReference type="GO" id="GO:0005737">
    <property type="term" value="C:cytoplasm"/>
    <property type="evidence" value="ECO:0007669"/>
    <property type="project" value="UniProtKB-SubCell"/>
</dbReference>
<keyword evidence="7 14" id="KW-0274">FAD</keyword>
<feature type="binding site" evidence="14">
    <location>
        <position position="262"/>
    </location>
    <ligand>
        <name>NAD(+)</name>
        <dbReference type="ChEBI" id="CHEBI:57540"/>
    </ligand>
</feature>
<dbReference type="InterPro" id="IPR006258">
    <property type="entry name" value="Lipoamide_DH"/>
</dbReference>
<evidence type="ECO:0000256" key="7">
    <source>
        <dbReference type="ARBA" id="ARBA00022827"/>
    </source>
</evidence>
<dbReference type="PANTHER" id="PTHR22912">
    <property type="entry name" value="DISULFIDE OXIDOREDUCTASE"/>
    <property type="match status" value="1"/>
</dbReference>
<evidence type="ECO:0000256" key="12">
    <source>
        <dbReference type="ARBA" id="ARBA00049187"/>
    </source>
</evidence>
<dbReference type="PANTHER" id="PTHR22912:SF217">
    <property type="entry name" value="DIHYDROLIPOYL DEHYDROGENASE"/>
    <property type="match status" value="1"/>
</dbReference>
<accession>A0A7I7T6S6</accession>
<dbReference type="InterPro" id="IPR023753">
    <property type="entry name" value="FAD/NAD-binding_dom"/>
</dbReference>
<dbReference type="PROSITE" id="PS00076">
    <property type="entry name" value="PYRIDINE_REDOX_1"/>
    <property type="match status" value="1"/>
</dbReference>
<evidence type="ECO:0000259" key="18">
    <source>
        <dbReference type="Pfam" id="PF07992"/>
    </source>
</evidence>
<sequence length="456" mass="47024">MTAADCDVVVLGGGSGGYAAALRAAQLGMSVTLVEQDKVGGTCLHRGCIPTKALAHIADVVDTIGKAAELGIQAALADFDLATARRHQNAIVDRLHHGLQGLISSRGIEVVSGVGHYAGGTGVVVGSRRITGRGLIIATGAQPRGLPGVELGERILTSDSALTHPVVPDNVVILGGGVIGIEFASIWSHLGATVTIVEALPRLVAGEDEWTSTMITRAMTKRGIAVMTSTVVASAIDTGSTVRITLDNDTQLEAEALLVAVGRRPRTSGIGLTEHGIGLDEQGFVRVDAQLRTDVPGVFAVGDIVSGPQLAHRGFQHGVFVAEQLAGNTTRLVPEAHIPRVAYSTPQVASVGFTEKAARQQFSSVRAAVYDLAGNAKSLILGAAGAVKVISADDTVVGIHLVGDRVGELIGEAQLIVSWGAQPEDVADLIHAHPTQNEALGEAHLALAGRALHAPR</sequence>
<dbReference type="EMBL" id="AP022596">
    <property type="protein sequence ID" value="BBY64962.1"/>
    <property type="molecule type" value="Genomic_DNA"/>
</dbReference>
<dbReference type="InterPro" id="IPR004099">
    <property type="entry name" value="Pyr_nucl-diS_OxRdtase_dimer"/>
</dbReference>
<comment type="cofactor">
    <cofactor evidence="14 16">
        <name>FAD</name>
        <dbReference type="ChEBI" id="CHEBI:57692"/>
    </cofactor>
    <text evidence="14 16">Binds 1 FAD per subunit.</text>
</comment>
<evidence type="ECO:0000256" key="5">
    <source>
        <dbReference type="ARBA" id="ARBA00022490"/>
    </source>
</evidence>
<comment type="subcellular location">
    <subcellularLocation>
        <location evidence="1">Cytoplasm</location>
    </subcellularLocation>
</comment>
<evidence type="ECO:0000259" key="17">
    <source>
        <dbReference type="Pfam" id="PF02852"/>
    </source>
</evidence>
<dbReference type="InterPro" id="IPR012999">
    <property type="entry name" value="Pyr_OxRdtase_I_AS"/>
</dbReference>
<evidence type="ECO:0000256" key="9">
    <source>
        <dbReference type="ARBA" id="ARBA00023027"/>
    </source>
</evidence>
<dbReference type="AlphaFoldDB" id="A0A7I7T6S6"/>
<dbReference type="Proteomes" id="UP000467148">
    <property type="component" value="Chromosome"/>
</dbReference>
<evidence type="ECO:0000256" key="14">
    <source>
        <dbReference type="PIRSR" id="PIRSR000350-3"/>
    </source>
</evidence>
<feature type="domain" description="Pyridine nucleotide-disulphide oxidoreductase dimerisation" evidence="17">
    <location>
        <begin position="338"/>
        <end position="443"/>
    </location>
</feature>
<evidence type="ECO:0000256" key="15">
    <source>
        <dbReference type="PIRSR" id="PIRSR000350-4"/>
    </source>
</evidence>
<keyword evidence="9 14" id="KW-0520">NAD</keyword>
<feature type="active site" description="Proton acceptor" evidence="13">
    <location>
        <position position="433"/>
    </location>
</feature>
<dbReference type="GO" id="GO:0050660">
    <property type="term" value="F:flavin adenine dinucleotide binding"/>
    <property type="evidence" value="ECO:0007669"/>
    <property type="project" value="InterPro"/>
</dbReference>
<proteinExistence type="inferred from homology"/>
<name>A0A7I7T6S6_9MYCO</name>
<keyword evidence="14" id="KW-0547">Nucleotide-binding</keyword>
<protein>
    <recommendedName>
        <fullName evidence="4 16">Dihydrolipoyl dehydrogenase</fullName>
        <ecNumber evidence="3 16">1.8.1.4</ecNumber>
    </recommendedName>
</protein>
<dbReference type="InterPro" id="IPR016156">
    <property type="entry name" value="FAD/NAD-linked_Rdtase_dimer_sf"/>
</dbReference>
<dbReference type="Pfam" id="PF07992">
    <property type="entry name" value="Pyr_redox_2"/>
    <property type="match status" value="1"/>
</dbReference>
<keyword evidence="10" id="KW-1015">Disulfide bond</keyword>
<evidence type="ECO:0000313" key="19">
    <source>
        <dbReference type="EMBL" id="BBY64962.1"/>
    </source>
</evidence>
<organism evidence="19 20">
    <name type="scientific">Mycolicibacterium helvum</name>
    <dbReference type="NCBI Taxonomy" id="1534349"/>
    <lineage>
        <taxon>Bacteria</taxon>
        <taxon>Bacillati</taxon>
        <taxon>Actinomycetota</taxon>
        <taxon>Actinomycetes</taxon>
        <taxon>Mycobacteriales</taxon>
        <taxon>Mycobacteriaceae</taxon>
        <taxon>Mycolicibacterium</taxon>
    </lineage>
</organism>
<keyword evidence="11 16" id="KW-0676">Redox-active center</keyword>
<feature type="binding site" evidence="14">
    <location>
        <position position="115"/>
    </location>
    <ligand>
        <name>FAD</name>
        <dbReference type="ChEBI" id="CHEBI:57692"/>
    </ligand>
</feature>
<evidence type="ECO:0000256" key="4">
    <source>
        <dbReference type="ARBA" id="ARBA00016961"/>
    </source>
</evidence>
<evidence type="ECO:0000256" key="1">
    <source>
        <dbReference type="ARBA" id="ARBA00004496"/>
    </source>
</evidence>
<dbReference type="SUPFAM" id="SSF55424">
    <property type="entry name" value="FAD/NAD-linked reductases, dimerisation (C-terminal) domain"/>
    <property type="match status" value="1"/>
</dbReference>
<dbReference type="PIRSF" id="PIRSF000350">
    <property type="entry name" value="Mercury_reductase_MerA"/>
    <property type="match status" value="1"/>
</dbReference>
<dbReference type="FunFam" id="3.30.390.30:FF:000001">
    <property type="entry name" value="Dihydrolipoyl dehydrogenase"/>
    <property type="match status" value="1"/>
</dbReference>
<dbReference type="KEGG" id="mhev:MHEL_32050"/>
<evidence type="ECO:0000256" key="16">
    <source>
        <dbReference type="RuleBase" id="RU003692"/>
    </source>
</evidence>
<comment type="catalytic activity">
    <reaction evidence="12 16">
        <text>N(6)-[(R)-dihydrolipoyl]-L-lysyl-[protein] + NAD(+) = N(6)-[(R)-lipoyl]-L-lysyl-[protein] + NADH + H(+)</text>
        <dbReference type="Rhea" id="RHEA:15045"/>
        <dbReference type="Rhea" id="RHEA-COMP:10474"/>
        <dbReference type="Rhea" id="RHEA-COMP:10475"/>
        <dbReference type="ChEBI" id="CHEBI:15378"/>
        <dbReference type="ChEBI" id="CHEBI:57540"/>
        <dbReference type="ChEBI" id="CHEBI:57945"/>
        <dbReference type="ChEBI" id="CHEBI:83099"/>
        <dbReference type="ChEBI" id="CHEBI:83100"/>
        <dbReference type="EC" id="1.8.1.4"/>
    </reaction>
</comment>
<dbReference type="NCBIfam" id="TIGR01350">
    <property type="entry name" value="lipoamide_DH"/>
    <property type="match status" value="1"/>
</dbReference>